<keyword evidence="1" id="KW-1133">Transmembrane helix</keyword>
<evidence type="ECO:0000256" key="1">
    <source>
        <dbReference type="SAM" id="Phobius"/>
    </source>
</evidence>
<keyword evidence="1" id="KW-0812">Transmembrane</keyword>
<keyword evidence="1" id="KW-0472">Membrane</keyword>
<dbReference type="AlphaFoldDB" id="A0A418WDK1"/>
<evidence type="ECO:0000313" key="3">
    <source>
        <dbReference type="Proteomes" id="UP000284605"/>
    </source>
</evidence>
<name>A0A418WDK1_9PROT</name>
<keyword evidence="3" id="KW-1185">Reference proteome</keyword>
<reference evidence="2 3" key="1">
    <citation type="submission" date="2018-09" db="EMBL/GenBank/DDBJ databases">
        <authorList>
            <person name="Zhu H."/>
        </authorList>
    </citation>
    <scope>NUCLEOTIDE SEQUENCE [LARGE SCALE GENOMIC DNA]</scope>
    <source>
        <strain evidence="2 3">K1W22B-8</strain>
    </source>
</reference>
<proteinExistence type="predicted"/>
<feature type="transmembrane region" description="Helical" evidence="1">
    <location>
        <begin position="55"/>
        <end position="76"/>
    </location>
</feature>
<protein>
    <submittedName>
        <fullName evidence="2">Uncharacterized protein</fullName>
    </submittedName>
</protein>
<evidence type="ECO:0000313" key="2">
    <source>
        <dbReference type="EMBL" id="RJF88036.1"/>
    </source>
</evidence>
<gene>
    <name evidence="2" type="ORF">D3874_14265</name>
</gene>
<organism evidence="2 3">
    <name type="scientific">Oleomonas cavernae</name>
    <dbReference type="NCBI Taxonomy" id="2320859"/>
    <lineage>
        <taxon>Bacteria</taxon>
        <taxon>Pseudomonadati</taxon>
        <taxon>Pseudomonadota</taxon>
        <taxon>Alphaproteobacteria</taxon>
        <taxon>Acetobacterales</taxon>
        <taxon>Acetobacteraceae</taxon>
        <taxon>Oleomonas</taxon>
    </lineage>
</organism>
<sequence length="80" mass="8575">MAAAFMIERSSLLEAAMTRMVPALATLATLATFLGATAARAQPDLPTGWFEGTPWWIGLTQATAMLLIVALTALTLRRKL</sequence>
<accession>A0A418WDK1</accession>
<comment type="caution">
    <text evidence="2">The sequence shown here is derived from an EMBL/GenBank/DDBJ whole genome shotgun (WGS) entry which is preliminary data.</text>
</comment>
<dbReference type="EMBL" id="QYUK01000011">
    <property type="protein sequence ID" value="RJF88036.1"/>
    <property type="molecule type" value="Genomic_DNA"/>
</dbReference>
<dbReference type="Proteomes" id="UP000284605">
    <property type="component" value="Unassembled WGS sequence"/>
</dbReference>